<reference evidence="12" key="2">
    <citation type="submission" date="2023-04" db="EMBL/GenBank/DDBJ databases">
        <authorList>
            <person name="Bruccoleri R.E."/>
            <person name="Oakeley E.J."/>
            <person name="Faust A.-M."/>
            <person name="Dessus-Babus S."/>
            <person name="Altorfer M."/>
            <person name="Burckhardt D."/>
            <person name="Oertli M."/>
            <person name="Naumann U."/>
            <person name="Petersen F."/>
            <person name="Wong J."/>
        </authorList>
    </citation>
    <scope>NUCLEOTIDE SEQUENCE</scope>
    <source>
        <strain evidence="12">GSM-AAB239-AS_SAM_17_03QT</strain>
        <tissue evidence="12">Leaf</tissue>
    </source>
</reference>
<evidence type="ECO:0000256" key="10">
    <source>
        <dbReference type="PIRSR" id="PIRSR602401-1"/>
    </source>
</evidence>
<evidence type="ECO:0000256" key="7">
    <source>
        <dbReference type="ARBA" id="ARBA00023004"/>
    </source>
</evidence>
<dbReference type="PANTHER" id="PTHR24298:SF800">
    <property type="entry name" value="CYTOCHROME P450 89A2-RELATED"/>
    <property type="match status" value="1"/>
</dbReference>
<evidence type="ECO:0000256" key="3">
    <source>
        <dbReference type="ARBA" id="ARBA00022692"/>
    </source>
</evidence>
<name>A0AAX6ECA0_IRIPA</name>
<dbReference type="InterPro" id="IPR001128">
    <property type="entry name" value="Cyt_P450"/>
</dbReference>
<dbReference type="Gene3D" id="1.10.630.10">
    <property type="entry name" value="Cytochrome P450"/>
    <property type="match status" value="1"/>
</dbReference>
<dbReference type="GO" id="GO:0005506">
    <property type="term" value="F:iron ion binding"/>
    <property type="evidence" value="ECO:0007669"/>
    <property type="project" value="InterPro"/>
</dbReference>
<evidence type="ECO:0000256" key="5">
    <source>
        <dbReference type="ARBA" id="ARBA00022989"/>
    </source>
</evidence>
<dbReference type="PANTHER" id="PTHR24298">
    <property type="entry name" value="FLAVONOID 3'-MONOOXYGENASE-RELATED"/>
    <property type="match status" value="1"/>
</dbReference>
<keyword evidence="2 10" id="KW-0349">Heme</keyword>
<comment type="caution">
    <text evidence="12">The sequence shown here is derived from an EMBL/GenBank/DDBJ whole genome shotgun (WGS) entry which is preliminary data.</text>
</comment>
<dbReference type="EMBL" id="JANAVB010037697">
    <property type="protein sequence ID" value="KAJ6801672.1"/>
    <property type="molecule type" value="Genomic_DNA"/>
</dbReference>
<keyword evidence="4 10" id="KW-0479">Metal-binding</keyword>
<proteinExistence type="inferred from homology"/>
<evidence type="ECO:0000256" key="4">
    <source>
        <dbReference type="ARBA" id="ARBA00022723"/>
    </source>
</evidence>
<keyword evidence="13" id="KW-1185">Reference proteome</keyword>
<evidence type="ECO:0000256" key="1">
    <source>
        <dbReference type="ARBA" id="ARBA00004167"/>
    </source>
</evidence>
<evidence type="ECO:0000313" key="13">
    <source>
        <dbReference type="Proteomes" id="UP001140949"/>
    </source>
</evidence>
<dbReference type="InterPro" id="IPR017972">
    <property type="entry name" value="Cyt_P450_CS"/>
</dbReference>
<keyword evidence="8 11" id="KW-0503">Monooxygenase</keyword>
<evidence type="ECO:0000256" key="6">
    <source>
        <dbReference type="ARBA" id="ARBA00023002"/>
    </source>
</evidence>
<dbReference type="InterPro" id="IPR002401">
    <property type="entry name" value="Cyt_P450_E_grp-I"/>
</dbReference>
<dbReference type="GO" id="GO:0016709">
    <property type="term" value="F:oxidoreductase activity, acting on paired donors, with incorporation or reduction of molecular oxygen, NAD(P)H as one donor, and incorporation of one atom of oxygen"/>
    <property type="evidence" value="ECO:0007669"/>
    <property type="project" value="TreeGrafter"/>
</dbReference>
<comment type="subcellular location">
    <subcellularLocation>
        <location evidence="1">Membrane</location>
        <topology evidence="1">Single-pass membrane protein</topology>
    </subcellularLocation>
</comment>
<dbReference type="CDD" id="cd11075">
    <property type="entry name" value="CYP77_89"/>
    <property type="match status" value="1"/>
</dbReference>
<dbReference type="SUPFAM" id="SSF48264">
    <property type="entry name" value="Cytochrome P450"/>
    <property type="match status" value="1"/>
</dbReference>
<evidence type="ECO:0000256" key="9">
    <source>
        <dbReference type="ARBA" id="ARBA00023136"/>
    </source>
</evidence>
<dbReference type="GO" id="GO:0020037">
    <property type="term" value="F:heme binding"/>
    <property type="evidence" value="ECO:0007669"/>
    <property type="project" value="InterPro"/>
</dbReference>
<dbReference type="Pfam" id="PF00067">
    <property type="entry name" value="p450"/>
    <property type="match status" value="1"/>
</dbReference>
<dbReference type="InterPro" id="IPR051103">
    <property type="entry name" value="Plant_metabolite_P450s"/>
</dbReference>
<evidence type="ECO:0000313" key="12">
    <source>
        <dbReference type="EMBL" id="KAJ6801672.1"/>
    </source>
</evidence>
<dbReference type="GO" id="GO:0016020">
    <property type="term" value="C:membrane"/>
    <property type="evidence" value="ECO:0007669"/>
    <property type="project" value="UniProtKB-SubCell"/>
</dbReference>
<reference evidence="12" key="1">
    <citation type="journal article" date="2023" name="GigaByte">
        <title>Genome assembly of the bearded iris, Iris pallida Lam.</title>
        <authorList>
            <person name="Bruccoleri R.E."/>
            <person name="Oakeley E.J."/>
            <person name="Faust A.M.E."/>
            <person name="Altorfer M."/>
            <person name="Dessus-Babus S."/>
            <person name="Burckhardt D."/>
            <person name="Oertli M."/>
            <person name="Naumann U."/>
            <person name="Petersen F."/>
            <person name="Wong J."/>
        </authorList>
    </citation>
    <scope>NUCLEOTIDE SEQUENCE</scope>
    <source>
        <strain evidence="12">GSM-AAB239-AS_SAM_17_03QT</strain>
    </source>
</reference>
<gene>
    <name evidence="12" type="ORF">M6B38_197180</name>
</gene>
<dbReference type="PRINTS" id="PR00463">
    <property type="entry name" value="EP450I"/>
</dbReference>
<dbReference type="Proteomes" id="UP001140949">
    <property type="component" value="Unassembled WGS sequence"/>
</dbReference>
<keyword evidence="7 10" id="KW-0408">Iron</keyword>
<comment type="cofactor">
    <cofactor evidence="10">
        <name>heme</name>
        <dbReference type="ChEBI" id="CHEBI:30413"/>
    </cofactor>
</comment>
<dbReference type="InterPro" id="IPR036396">
    <property type="entry name" value="Cyt_P450_sf"/>
</dbReference>
<dbReference type="AlphaFoldDB" id="A0AAX6ECA0"/>
<comment type="similarity">
    <text evidence="11">Belongs to the cytochrome P450 family.</text>
</comment>
<keyword evidence="9" id="KW-0472">Membrane</keyword>
<dbReference type="PRINTS" id="PR00385">
    <property type="entry name" value="P450"/>
</dbReference>
<keyword evidence="6 11" id="KW-0560">Oxidoreductase</keyword>
<organism evidence="12 13">
    <name type="scientific">Iris pallida</name>
    <name type="common">Sweet iris</name>
    <dbReference type="NCBI Taxonomy" id="29817"/>
    <lineage>
        <taxon>Eukaryota</taxon>
        <taxon>Viridiplantae</taxon>
        <taxon>Streptophyta</taxon>
        <taxon>Embryophyta</taxon>
        <taxon>Tracheophyta</taxon>
        <taxon>Spermatophyta</taxon>
        <taxon>Magnoliopsida</taxon>
        <taxon>Liliopsida</taxon>
        <taxon>Asparagales</taxon>
        <taxon>Iridaceae</taxon>
        <taxon>Iridoideae</taxon>
        <taxon>Irideae</taxon>
        <taxon>Iris</taxon>
    </lineage>
</organism>
<keyword evidence="5" id="KW-1133">Transmembrane helix</keyword>
<keyword evidence="3" id="KW-0812">Transmembrane</keyword>
<feature type="binding site" description="axial binding residue" evidence="10">
    <location>
        <position position="446"/>
    </location>
    <ligand>
        <name>heme</name>
        <dbReference type="ChEBI" id="CHEBI:30413"/>
    </ligand>
    <ligandPart>
        <name>Fe</name>
        <dbReference type="ChEBI" id="CHEBI:18248"/>
    </ligandPart>
</feature>
<evidence type="ECO:0000256" key="8">
    <source>
        <dbReference type="ARBA" id="ARBA00023033"/>
    </source>
</evidence>
<evidence type="ECO:0000256" key="11">
    <source>
        <dbReference type="RuleBase" id="RU000461"/>
    </source>
</evidence>
<dbReference type="FunFam" id="1.10.630.10:FF:000012">
    <property type="entry name" value="Cytochrome P450 family protein"/>
    <property type="match status" value="1"/>
</dbReference>
<accession>A0AAX6ECA0</accession>
<dbReference type="PROSITE" id="PS00086">
    <property type="entry name" value="CYTOCHROME_P450"/>
    <property type="match status" value="1"/>
</dbReference>
<evidence type="ECO:0000256" key="2">
    <source>
        <dbReference type="ARBA" id="ARBA00022617"/>
    </source>
</evidence>
<sequence>MEASFLILVTIFLSISISFLLSRKKSRLPPGPLALPWLGNPLWLRASVFDITSVLQRVHRKYGPIVTLQLGARTAIFISDRDMAHKALVTLGAAFSDRPAPNPATSFLHSDEQYTITGGAYGPVWRLFRRNLNSEILHPSRMKLFGPGREWVLGLLKKRMYDQLRSSDEGVVVPYDIFLFAQFSLLFLICFGEKLDEGFIRKFEGPIRQLLIYERDLEFLAFFPAFSKLIYRSRWKWAVDTARKLEELCSPLLEARRNYKKNGGENQEIRSYVDSLLELKLPGKDRGLTDSEIMTLTGEIMTAGTDTTSASLQWTMANLVRNQEVQKKLYEEIESVSRGESVEEEELQRMPYLRAVVLESLRRHPPVHFVLPHALKEDMEFEGYVIPKNVPVNFLVADMGWDETVWEEPKEFKPERFFGREHEEVVDMTGSREIKMMPFGAGRRICPGMELAMLHLQFFVANMVKEFEWKQVEGEDVDLTEKLEFTVVMKNPLRVRLVPRKKV</sequence>
<protein>
    <submittedName>
        <fullName evidence="12">Cytochrome P450 89A2-like isoform X1</fullName>
    </submittedName>
</protein>